<organism evidence="2 3">
    <name type="scientific">Portunus trituberculatus</name>
    <name type="common">Swimming crab</name>
    <name type="synonym">Neptunus trituberculatus</name>
    <dbReference type="NCBI Taxonomy" id="210409"/>
    <lineage>
        <taxon>Eukaryota</taxon>
        <taxon>Metazoa</taxon>
        <taxon>Ecdysozoa</taxon>
        <taxon>Arthropoda</taxon>
        <taxon>Crustacea</taxon>
        <taxon>Multicrustacea</taxon>
        <taxon>Malacostraca</taxon>
        <taxon>Eumalacostraca</taxon>
        <taxon>Eucarida</taxon>
        <taxon>Decapoda</taxon>
        <taxon>Pleocyemata</taxon>
        <taxon>Brachyura</taxon>
        <taxon>Eubrachyura</taxon>
        <taxon>Portunoidea</taxon>
        <taxon>Portunidae</taxon>
        <taxon>Portuninae</taxon>
        <taxon>Portunus</taxon>
    </lineage>
</organism>
<keyword evidence="3" id="KW-1185">Reference proteome</keyword>
<dbReference type="Proteomes" id="UP000324222">
    <property type="component" value="Unassembled WGS sequence"/>
</dbReference>
<comment type="caution">
    <text evidence="2">The sequence shown here is derived from an EMBL/GenBank/DDBJ whole genome shotgun (WGS) entry which is preliminary data.</text>
</comment>
<name>A0A5B7I1F7_PORTR</name>
<evidence type="ECO:0000313" key="3">
    <source>
        <dbReference type="Proteomes" id="UP000324222"/>
    </source>
</evidence>
<dbReference type="AlphaFoldDB" id="A0A5B7I1F7"/>
<reference evidence="2 3" key="1">
    <citation type="submission" date="2019-05" db="EMBL/GenBank/DDBJ databases">
        <title>Another draft genome of Portunus trituberculatus and its Hox gene families provides insights of decapod evolution.</title>
        <authorList>
            <person name="Jeong J.-H."/>
            <person name="Song I."/>
            <person name="Kim S."/>
            <person name="Choi T."/>
            <person name="Kim D."/>
            <person name="Ryu S."/>
            <person name="Kim W."/>
        </authorList>
    </citation>
    <scope>NUCLEOTIDE SEQUENCE [LARGE SCALE GENOMIC DNA]</scope>
    <source>
        <tissue evidence="2">Muscle</tissue>
    </source>
</reference>
<dbReference type="EMBL" id="VSRR010042316">
    <property type="protein sequence ID" value="MPC75985.1"/>
    <property type="molecule type" value="Genomic_DNA"/>
</dbReference>
<gene>
    <name evidence="2" type="ORF">E2C01_070386</name>
</gene>
<evidence type="ECO:0000313" key="2">
    <source>
        <dbReference type="EMBL" id="MPC75985.1"/>
    </source>
</evidence>
<proteinExistence type="predicted"/>
<evidence type="ECO:0000256" key="1">
    <source>
        <dbReference type="SAM" id="MobiDB-lite"/>
    </source>
</evidence>
<sequence length="194" mass="22131">MPVFFSSDSVKQTCDRIKLPNNVPNLKVPVSNSTITKAMSIGGKLVDTRLSLINGLLRVQPITCYLEGLNNSFRLLASAVNYINQLRKEVARIHVNDSALEELCKWECEVGHDDLFPFDIVKKCEEIHKSRKFVRPSFRPHRGPGKRFAPPRQTSRHPFRPSYSQQACPRFQTRPFSGQRPPQGKGRPVHRTPQ</sequence>
<protein>
    <submittedName>
        <fullName evidence="2">Uncharacterized protein</fullName>
    </submittedName>
</protein>
<feature type="compositionally biased region" description="Basic residues" evidence="1">
    <location>
        <begin position="135"/>
        <end position="145"/>
    </location>
</feature>
<dbReference type="OrthoDB" id="419333at2759"/>
<feature type="region of interest" description="Disordered" evidence="1">
    <location>
        <begin position="135"/>
        <end position="194"/>
    </location>
</feature>
<accession>A0A5B7I1F7</accession>